<comment type="caution">
    <text evidence="4">The sequence shown here is derived from an EMBL/GenBank/DDBJ whole genome shotgun (WGS) entry which is preliminary data.</text>
</comment>
<evidence type="ECO:0000256" key="1">
    <source>
        <dbReference type="ARBA" id="ARBA00022723"/>
    </source>
</evidence>
<dbReference type="PROSITE" id="PS00080">
    <property type="entry name" value="MULTICOPPER_OXIDASE2"/>
    <property type="match status" value="1"/>
</dbReference>
<name>A0A812PEB6_9DINO</name>
<dbReference type="InterPro" id="IPR011706">
    <property type="entry name" value="Cu-oxidase_C"/>
</dbReference>
<accession>A0A812PEB6</accession>
<keyword evidence="2" id="KW-0472">Membrane</keyword>
<dbReference type="PANTHER" id="PTHR11709">
    <property type="entry name" value="MULTI-COPPER OXIDASE"/>
    <property type="match status" value="1"/>
</dbReference>
<keyword evidence="5" id="KW-1185">Reference proteome</keyword>
<evidence type="ECO:0000313" key="4">
    <source>
        <dbReference type="EMBL" id="CAE7330802.1"/>
    </source>
</evidence>
<feature type="domain" description="Plastocyanin-like" evidence="3">
    <location>
        <begin position="289"/>
        <end position="369"/>
    </location>
</feature>
<dbReference type="Proteomes" id="UP000601435">
    <property type="component" value="Unassembled WGS sequence"/>
</dbReference>
<keyword evidence="2" id="KW-1133">Transmembrane helix</keyword>
<dbReference type="GO" id="GO:0016491">
    <property type="term" value="F:oxidoreductase activity"/>
    <property type="evidence" value="ECO:0007669"/>
    <property type="project" value="InterPro"/>
</dbReference>
<dbReference type="InterPro" id="IPR002355">
    <property type="entry name" value="Cu_oxidase_Cu_BS"/>
</dbReference>
<evidence type="ECO:0000313" key="5">
    <source>
        <dbReference type="Proteomes" id="UP000601435"/>
    </source>
</evidence>
<evidence type="ECO:0000259" key="3">
    <source>
        <dbReference type="Pfam" id="PF07731"/>
    </source>
</evidence>
<dbReference type="Gene3D" id="2.60.40.420">
    <property type="entry name" value="Cupredoxins - blue copper proteins"/>
    <property type="match status" value="3"/>
</dbReference>
<feature type="transmembrane region" description="Helical" evidence="2">
    <location>
        <begin position="402"/>
        <end position="421"/>
    </location>
</feature>
<dbReference type="OrthoDB" id="425648at2759"/>
<organism evidence="4 5">
    <name type="scientific">Symbiodinium necroappetens</name>
    <dbReference type="NCBI Taxonomy" id="1628268"/>
    <lineage>
        <taxon>Eukaryota</taxon>
        <taxon>Sar</taxon>
        <taxon>Alveolata</taxon>
        <taxon>Dinophyceae</taxon>
        <taxon>Suessiales</taxon>
        <taxon>Symbiodiniaceae</taxon>
        <taxon>Symbiodinium</taxon>
    </lineage>
</organism>
<dbReference type="Pfam" id="PF07731">
    <property type="entry name" value="Cu-oxidase_2"/>
    <property type="match status" value="1"/>
</dbReference>
<sequence length="445" mass="48342">LHVSPNAPADDVFGTVLGPGDSFMYDYKLIADHSPGTYWAHPHHHGSNVMQAGAGAASVLLVQDPPGFLSAQLETLPDHSLMLQNLPLPLLTAAAKASGDQLFQSSPPEDLWLVNGAVQPVLTVSSTQWHRLRLVMAGVSDWLFLDFGSCETALLAKDGIYIDDFPRWITRVSLPPGGRADLVVRCPGSEEGTNHAIASLASPGNGVKSYVGPLFSIRSVESQGSRKEDLAPWHPRSRPTYLQDLSGGLTSPDCSCKTPLGQGVHTRWIDGHLFEGAKKYLHQWPRDAVVQREISGIDKHSFHQHTWPFQLQNTPAGNDPYFKAGDWHDTYQNVLDSKATVRFSTVDFAGPEVVHCHALAHSDQGMIGAEIVAGRGRDACHCDLLGEARPVDFRADERSQSLLLVAGLLFMAMSLLLLGMLRQVVRSARSLSDAYSTLPDGPESA</sequence>
<dbReference type="EMBL" id="CAJNJA010013850">
    <property type="protein sequence ID" value="CAE7330802.1"/>
    <property type="molecule type" value="Genomic_DNA"/>
</dbReference>
<protein>
    <submittedName>
        <fullName evidence="4">Mco protein</fullName>
    </submittedName>
</protein>
<reference evidence="4" key="1">
    <citation type="submission" date="2021-02" db="EMBL/GenBank/DDBJ databases">
        <authorList>
            <person name="Dougan E. K."/>
            <person name="Rhodes N."/>
            <person name="Thang M."/>
            <person name="Chan C."/>
        </authorList>
    </citation>
    <scope>NUCLEOTIDE SEQUENCE</scope>
</reference>
<dbReference type="AlphaFoldDB" id="A0A812PEB6"/>
<evidence type="ECO:0000256" key="2">
    <source>
        <dbReference type="SAM" id="Phobius"/>
    </source>
</evidence>
<dbReference type="SUPFAM" id="SSF49503">
    <property type="entry name" value="Cupredoxins"/>
    <property type="match status" value="3"/>
</dbReference>
<proteinExistence type="predicted"/>
<keyword evidence="1" id="KW-0479">Metal-binding</keyword>
<keyword evidence="2" id="KW-0812">Transmembrane</keyword>
<gene>
    <name evidence="4" type="primary">mco</name>
    <name evidence="4" type="ORF">SNEC2469_LOCUS8390</name>
</gene>
<feature type="non-terminal residue" evidence="4">
    <location>
        <position position="1"/>
    </location>
</feature>
<dbReference type="PANTHER" id="PTHR11709:SF518">
    <property type="entry name" value="MULTICOPPER OXIDASE"/>
    <property type="match status" value="1"/>
</dbReference>
<dbReference type="InterPro" id="IPR045087">
    <property type="entry name" value="Cu-oxidase_fam"/>
</dbReference>
<dbReference type="InterPro" id="IPR008972">
    <property type="entry name" value="Cupredoxin"/>
</dbReference>
<dbReference type="GO" id="GO:0005507">
    <property type="term" value="F:copper ion binding"/>
    <property type="evidence" value="ECO:0007669"/>
    <property type="project" value="InterPro"/>
</dbReference>